<accession>A0AAD4L888</accession>
<dbReference type="EMBL" id="JAKELL010000125">
    <property type="protein sequence ID" value="KAH8981008.1"/>
    <property type="molecule type" value="Genomic_DNA"/>
</dbReference>
<keyword evidence="3" id="KW-1185">Reference proteome</keyword>
<feature type="region of interest" description="Disordered" evidence="1">
    <location>
        <begin position="345"/>
        <end position="395"/>
    </location>
</feature>
<protein>
    <submittedName>
        <fullName evidence="2">Uncharacterized protein</fullName>
    </submittedName>
</protein>
<feature type="region of interest" description="Disordered" evidence="1">
    <location>
        <begin position="36"/>
        <end position="154"/>
    </location>
</feature>
<organism evidence="2 3">
    <name type="scientific">Lactarius akahatsu</name>
    <dbReference type="NCBI Taxonomy" id="416441"/>
    <lineage>
        <taxon>Eukaryota</taxon>
        <taxon>Fungi</taxon>
        <taxon>Dikarya</taxon>
        <taxon>Basidiomycota</taxon>
        <taxon>Agaricomycotina</taxon>
        <taxon>Agaricomycetes</taxon>
        <taxon>Russulales</taxon>
        <taxon>Russulaceae</taxon>
        <taxon>Lactarius</taxon>
    </lineage>
</organism>
<gene>
    <name evidence="2" type="ORF">EDB92DRAFT_217492</name>
</gene>
<evidence type="ECO:0000256" key="1">
    <source>
        <dbReference type="SAM" id="MobiDB-lite"/>
    </source>
</evidence>
<dbReference type="AlphaFoldDB" id="A0AAD4L888"/>
<feature type="compositionally biased region" description="Basic and acidic residues" evidence="1">
    <location>
        <begin position="191"/>
        <end position="202"/>
    </location>
</feature>
<feature type="region of interest" description="Disordered" evidence="1">
    <location>
        <begin position="172"/>
        <end position="203"/>
    </location>
</feature>
<proteinExistence type="predicted"/>
<sequence length="429" mass="46631">MAPKRLTKAKSLQFPFSTKLLYSSTTAKPHSVLALGLTDKEANPGGDYNKDDPTSAQIESSTPPLVSSHVSGTTRRKNLGENGSPPGAISQPNTSISAVHEQLPDTQSDQPYIPPQRRRCDRSRPLSFSGESPTPAVQSEMPPPFPPLRHSERTSEGKALLPVVPLDIKIGADQSRGTKRSAAISAQSSDEAPKKDLSEPGPRKMVTRRVARFAFLRREKQHRRVDDFLETVEVAQEELWVAVGEDRCKPCKLVGREVCKPQWDASAPLVPCKSCVFCTGESWSCNPPDSFLVNAGVPLTKQAQQKTHQGVSTDDTAPIEVGKSSETAVKAAPPITEVEARVEVVRRQSGREKSGKVPKRPLTMMTAPCGLRPAPRRSSANGRGWVRSSWPSRKGKGCSWVCAATRASLLRFALVSAPPPPPAPWSLRH</sequence>
<feature type="compositionally biased region" description="Polar residues" evidence="1">
    <location>
        <begin position="54"/>
        <end position="73"/>
    </location>
</feature>
<feature type="compositionally biased region" description="Basic and acidic residues" evidence="1">
    <location>
        <begin position="345"/>
        <end position="355"/>
    </location>
</feature>
<reference evidence="2" key="1">
    <citation type="submission" date="2022-01" db="EMBL/GenBank/DDBJ databases">
        <title>Comparative genomics reveals a dynamic genome evolution in the ectomycorrhizal milk-cap (Lactarius) mushrooms.</title>
        <authorList>
            <consortium name="DOE Joint Genome Institute"/>
            <person name="Lebreton A."/>
            <person name="Tang N."/>
            <person name="Kuo A."/>
            <person name="LaButti K."/>
            <person name="Drula E."/>
            <person name="Barry K."/>
            <person name="Clum A."/>
            <person name="Lipzen A."/>
            <person name="Mousain D."/>
            <person name="Ng V."/>
            <person name="Wang R."/>
            <person name="Wang X."/>
            <person name="Dai Y."/>
            <person name="Henrissat B."/>
            <person name="Grigoriev I.V."/>
            <person name="Guerin-Laguette A."/>
            <person name="Yu F."/>
            <person name="Martin F.M."/>
        </authorList>
    </citation>
    <scope>NUCLEOTIDE SEQUENCE</scope>
    <source>
        <strain evidence="2">QP</strain>
    </source>
</reference>
<feature type="compositionally biased region" description="Basic and acidic residues" evidence="1">
    <location>
        <begin position="38"/>
        <end position="53"/>
    </location>
</feature>
<name>A0AAD4L888_9AGAM</name>
<evidence type="ECO:0000313" key="3">
    <source>
        <dbReference type="Proteomes" id="UP001201163"/>
    </source>
</evidence>
<dbReference type="Proteomes" id="UP001201163">
    <property type="component" value="Unassembled WGS sequence"/>
</dbReference>
<comment type="caution">
    <text evidence="2">The sequence shown here is derived from an EMBL/GenBank/DDBJ whole genome shotgun (WGS) entry which is preliminary data.</text>
</comment>
<evidence type="ECO:0000313" key="2">
    <source>
        <dbReference type="EMBL" id="KAH8981008.1"/>
    </source>
</evidence>